<evidence type="ECO:0000313" key="6">
    <source>
        <dbReference type="Proteomes" id="UP000321154"/>
    </source>
</evidence>
<protein>
    <submittedName>
        <fullName evidence="4">3-hydroxyacyl-CoA dehydrogenase</fullName>
    </submittedName>
    <submittedName>
        <fullName evidence="5">Cyclic-di-GMP-binding biofilm dispersal mediator protein</fullName>
    </submittedName>
</protein>
<evidence type="ECO:0000256" key="3">
    <source>
        <dbReference type="ARBA" id="ARBA00023002"/>
    </source>
</evidence>
<dbReference type="GO" id="GO:0016491">
    <property type="term" value="F:oxidoreductase activity"/>
    <property type="evidence" value="ECO:0007669"/>
    <property type="project" value="UniProtKB-KW"/>
</dbReference>
<dbReference type="InterPro" id="IPR036291">
    <property type="entry name" value="NAD(P)-bd_dom_sf"/>
</dbReference>
<dbReference type="InterPro" id="IPR002347">
    <property type="entry name" value="SDR_fam"/>
</dbReference>
<organism evidence="5 7">
    <name type="scientific">Frigoribacterium faeni</name>
    <dbReference type="NCBI Taxonomy" id="145483"/>
    <lineage>
        <taxon>Bacteria</taxon>
        <taxon>Bacillati</taxon>
        <taxon>Actinomycetota</taxon>
        <taxon>Actinomycetes</taxon>
        <taxon>Micrococcales</taxon>
        <taxon>Microbacteriaceae</taxon>
        <taxon>Frigoribacterium</taxon>
    </lineage>
</organism>
<comment type="caution">
    <text evidence="5">The sequence shown here is derived from an EMBL/GenBank/DDBJ whole genome shotgun (WGS) entry which is preliminary data.</text>
</comment>
<dbReference type="Proteomes" id="UP000522688">
    <property type="component" value="Unassembled WGS sequence"/>
</dbReference>
<keyword evidence="2" id="KW-0521">NADP</keyword>
<dbReference type="RefSeq" id="WP_146853772.1">
    <property type="nucleotide sequence ID" value="NZ_BAAAHR010000001.1"/>
</dbReference>
<dbReference type="PANTHER" id="PTHR43391">
    <property type="entry name" value="RETINOL DEHYDROGENASE-RELATED"/>
    <property type="match status" value="1"/>
</dbReference>
<comment type="similarity">
    <text evidence="1">Belongs to the short-chain dehydrogenases/reductases (SDR) family.</text>
</comment>
<evidence type="ECO:0000256" key="2">
    <source>
        <dbReference type="ARBA" id="ARBA00022857"/>
    </source>
</evidence>
<keyword evidence="3" id="KW-0560">Oxidoreductase</keyword>
<dbReference type="PANTHER" id="PTHR43391:SF14">
    <property type="entry name" value="DEHYDROGENASE_REDUCTASE SDR FAMILY PROTEIN 7-LIKE"/>
    <property type="match status" value="1"/>
</dbReference>
<gene>
    <name evidence="5" type="ORF">FB463_001762</name>
    <name evidence="4" type="ORF">FFA01_10780</name>
</gene>
<dbReference type="Gene3D" id="3.40.50.720">
    <property type="entry name" value="NAD(P)-binding Rossmann-like Domain"/>
    <property type="match status" value="1"/>
</dbReference>
<evidence type="ECO:0000313" key="4">
    <source>
        <dbReference type="EMBL" id="GEK82769.1"/>
    </source>
</evidence>
<dbReference type="Pfam" id="PF00106">
    <property type="entry name" value="adh_short"/>
    <property type="match status" value="1"/>
</dbReference>
<reference evidence="4 6" key="1">
    <citation type="submission" date="2019-07" db="EMBL/GenBank/DDBJ databases">
        <title>Whole genome shotgun sequence of Frigoribacterium faeni NBRC 103066.</title>
        <authorList>
            <person name="Hosoyama A."/>
            <person name="Uohara A."/>
            <person name="Ohji S."/>
            <person name="Ichikawa N."/>
        </authorList>
    </citation>
    <scope>NUCLEOTIDE SEQUENCE [LARGE SCALE GENOMIC DNA]</scope>
    <source>
        <strain evidence="4 6">NBRC 103066</strain>
    </source>
</reference>
<dbReference type="PRINTS" id="PR00081">
    <property type="entry name" value="GDHRDH"/>
</dbReference>
<dbReference type="AlphaFoldDB" id="A0A7W3JIL3"/>
<dbReference type="OrthoDB" id="3784334at2"/>
<dbReference type="SUPFAM" id="SSF51735">
    <property type="entry name" value="NAD(P)-binding Rossmann-fold domains"/>
    <property type="match status" value="1"/>
</dbReference>
<reference evidence="5 7" key="2">
    <citation type="submission" date="2020-07" db="EMBL/GenBank/DDBJ databases">
        <title>Sequencing the genomes of 1000 actinobacteria strains.</title>
        <authorList>
            <person name="Klenk H.-P."/>
        </authorList>
    </citation>
    <scope>NUCLEOTIDE SEQUENCE [LARGE SCALE GENOMIC DNA]</scope>
    <source>
        <strain evidence="5 7">DSM 10309</strain>
    </source>
</reference>
<proteinExistence type="inferred from homology"/>
<evidence type="ECO:0000313" key="7">
    <source>
        <dbReference type="Proteomes" id="UP000522688"/>
    </source>
</evidence>
<evidence type="ECO:0000313" key="5">
    <source>
        <dbReference type="EMBL" id="MBA8813513.1"/>
    </source>
</evidence>
<dbReference type="CDD" id="cd05233">
    <property type="entry name" value="SDR_c"/>
    <property type="match status" value="1"/>
</dbReference>
<dbReference type="EMBL" id="BJUV01000008">
    <property type="protein sequence ID" value="GEK82769.1"/>
    <property type="molecule type" value="Genomic_DNA"/>
</dbReference>
<dbReference type="EMBL" id="JACGWW010000002">
    <property type="protein sequence ID" value="MBA8813513.1"/>
    <property type="molecule type" value="Genomic_DNA"/>
</dbReference>
<evidence type="ECO:0000256" key="1">
    <source>
        <dbReference type="ARBA" id="ARBA00006484"/>
    </source>
</evidence>
<sequence length="230" mass="23071">MTVLTDAVVLVLGASGGLGSRIAAMLDDEGAIVVRAARRPESLSGPDAYLADLRTEQGAASLVAAALQAHGRLDGVVVAAGVVAFGPAAEVSDATLAELLEVNLVGPIRVLRDAADALAASADAGREPFVVTISGVVSESPTAGMAAYSASKAGLAAFVSATAREYRRRGIRVLDARPGHTDTGLATRAVAGSAPAFGTALDPDDVAARIVRAVVDGEKDLPSSAFTPES</sequence>
<name>A0A7W3JIL3_9MICO</name>
<dbReference type="Proteomes" id="UP000321154">
    <property type="component" value="Unassembled WGS sequence"/>
</dbReference>
<accession>A0A7W3JIL3</accession>
<keyword evidence="6" id="KW-1185">Reference proteome</keyword>